<organism evidence="3 4">
    <name type="scientific">Brachionus plicatilis</name>
    <name type="common">Marine rotifer</name>
    <name type="synonym">Brachionus muelleri</name>
    <dbReference type="NCBI Taxonomy" id="10195"/>
    <lineage>
        <taxon>Eukaryota</taxon>
        <taxon>Metazoa</taxon>
        <taxon>Spiralia</taxon>
        <taxon>Gnathifera</taxon>
        <taxon>Rotifera</taxon>
        <taxon>Eurotatoria</taxon>
        <taxon>Monogononta</taxon>
        <taxon>Pseudotrocha</taxon>
        <taxon>Ploima</taxon>
        <taxon>Brachionidae</taxon>
        <taxon>Brachionus</taxon>
    </lineage>
</organism>
<comment type="caution">
    <text evidence="3">The sequence shown here is derived from an EMBL/GenBank/DDBJ whole genome shotgun (WGS) entry which is preliminary data.</text>
</comment>
<evidence type="ECO:0000313" key="4">
    <source>
        <dbReference type="Proteomes" id="UP000276133"/>
    </source>
</evidence>
<evidence type="ECO:0000256" key="2">
    <source>
        <dbReference type="SAM" id="Phobius"/>
    </source>
</evidence>
<keyword evidence="2" id="KW-0812">Transmembrane</keyword>
<feature type="transmembrane region" description="Helical" evidence="2">
    <location>
        <begin position="24"/>
        <end position="42"/>
    </location>
</feature>
<dbReference type="EMBL" id="REGN01003168">
    <property type="protein sequence ID" value="RNA24097.1"/>
    <property type="molecule type" value="Genomic_DNA"/>
</dbReference>
<feature type="transmembrane region" description="Helical" evidence="2">
    <location>
        <begin position="103"/>
        <end position="124"/>
    </location>
</feature>
<keyword evidence="2" id="KW-0472">Membrane</keyword>
<sequence>MYRAFTEYDLVHPYLAQKIAQNCLIPYLLIFSFFKIISYFSFFFAKNKHRNMAPFPLTQFKCVLHFISLCSMSFYSTLSMNLYECDLELLSKIKERMSDLRLSSHVFAQILLLLLYAHFGNAWVHLARLHTQTTSTIAAGDRRRQIARSIDAGHRAGQTGRRGRVKAGQRGRRRSSNGLERGSGRVAMRQRLELLGMSLAVQPAQKFPQLWLLSRDLLRGVNPLGGSGGMAPIDFLAGSLGVDSPLRHSFLSDALSAI</sequence>
<keyword evidence="4" id="KW-1185">Reference proteome</keyword>
<feature type="region of interest" description="Disordered" evidence="1">
    <location>
        <begin position="149"/>
        <end position="183"/>
    </location>
</feature>
<feature type="compositionally biased region" description="Basic residues" evidence="1">
    <location>
        <begin position="161"/>
        <end position="175"/>
    </location>
</feature>
<protein>
    <submittedName>
        <fullName evidence="3">Uncharacterized protein</fullName>
    </submittedName>
</protein>
<accession>A0A3M7RL24</accession>
<keyword evidence="2" id="KW-1133">Transmembrane helix</keyword>
<dbReference type="Proteomes" id="UP000276133">
    <property type="component" value="Unassembled WGS sequence"/>
</dbReference>
<name>A0A3M7RL24_BRAPC</name>
<proteinExistence type="predicted"/>
<dbReference type="AlphaFoldDB" id="A0A3M7RL24"/>
<reference evidence="3 4" key="1">
    <citation type="journal article" date="2018" name="Sci. Rep.">
        <title>Genomic signatures of local adaptation to the degree of environmental predictability in rotifers.</title>
        <authorList>
            <person name="Franch-Gras L."/>
            <person name="Hahn C."/>
            <person name="Garcia-Roger E.M."/>
            <person name="Carmona M.J."/>
            <person name="Serra M."/>
            <person name="Gomez A."/>
        </authorList>
    </citation>
    <scope>NUCLEOTIDE SEQUENCE [LARGE SCALE GENOMIC DNA]</scope>
    <source>
        <strain evidence="3">HYR1</strain>
    </source>
</reference>
<evidence type="ECO:0000313" key="3">
    <source>
        <dbReference type="EMBL" id="RNA24097.1"/>
    </source>
</evidence>
<evidence type="ECO:0000256" key="1">
    <source>
        <dbReference type="SAM" id="MobiDB-lite"/>
    </source>
</evidence>
<gene>
    <name evidence="3" type="ORF">BpHYR1_008920</name>
</gene>